<proteinExistence type="predicted"/>
<dbReference type="EMBL" id="CAVK010000028">
    <property type="protein sequence ID" value="CCW16258.1"/>
    <property type="molecule type" value="Genomic_DNA"/>
</dbReference>
<evidence type="ECO:0000313" key="2">
    <source>
        <dbReference type="Proteomes" id="UP000013201"/>
    </source>
</evidence>
<comment type="caution">
    <text evidence="1">The sequence shown here is derived from an EMBL/GenBank/DDBJ whole genome shotgun (WGS) entry which is preliminary data.</text>
</comment>
<protein>
    <submittedName>
        <fullName evidence="1">Uncharacterized protein</fullName>
    </submittedName>
</protein>
<name>N1MLE4_9SPHN</name>
<evidence type="ECO:0000313" key="1">
    <source>
        <dbReference type="EMBL" id="CCW16258.1"/>
    </source>
</evidence>
<organism evidence="1 2">
    <name type="scientific">Sphingobium indicum BiD32</name>
    <dbReference type="NCBI Taxonomy" id="1301087"/>
    <lineage>
        <taxon>Bacteria</taxon>
        <taxon>Pseudomonadati</taxon>
        <taxon>Pseudomonadota</taxon>
        <taxon>Alphaproteobacteria</taxon>
        <taxon>Sphingomonadales</taxon>
        <taxon>Sphingomonadaceae</taxon>
        <taxon>Sphingobium</taxon>
    </lineage>
</organism>
<dbReference type="AlphaFoldDB" id="N1MLE4"/>
<reference evidence="1 2" key="1">
    <citation type="submission" date="2013-03" db="EMBL/GenBank/DDBJ databases">
        <authorList>
            <person name="Le V."/>
        </authorList>
    </citation>
    <scope>NUCLEOTIDE SEQUENCE [LARGE SCALE GENOMIC DNA]</scope>
    <source>
        <strain evidence="1 2">BiD32</strain>
    </source>
</reference>
<gene>
    <name evidence="1" type="ORF">EBBID32_5910</name>
</gene>
<keyword evidence="2" id="KW-1185">Reference proteome</keyword>
<accession>N1MLE4</accession>
<dbReference type="Proteomes" id="UP000013201">
    <property type="component" value="Unassembled WGS sequence"/>
</dbReference>
<reference evidence="2" key="2">
    <citation type="submission" date="2013-04" db="EMBL/GenBank/DDBJ databases">
        <title>Bisphenol A degrading Sphingobium sp. strain BiD32.</title>
        <authorList>
            <person name="Nielsen J.L."/>
            <person name="Zhou N.A."/>
            <person name="Kjeldal H."/>
        </authorList>
    </citation>
    <scope>NUCLEOTIDE SEQUENCE [LARGE SCALE GENOMIC DNA]</scope>
    <source>
        <strain evidence="2">BiD32</strain>
    </source>
</reference>
<sequence length="375" mass="40541">MNSIVAVSPQWGGCGSILAIAASEEVLRRLYSQAFATWTHALLREQPPEVSGVDLRVEPGNGSRTQQLLIHDGGVQAHHAVIPEPNAALRDTRGRNAGPGKGMVLVVVGHLRGVTAVHLEAVLPVQGQQAPVEHVLAPEEADGARPAIGRAAELKGRGDVQRAVAVQLVNAPEVRQHHELVVMVAQLRGRGILGRLLNERETRKDGTLRQQQGLSRQVLRFGGAVDSGSAAVERPDGHRGCDSGQGIPAALEQVTLVVGEPVALAARDAGEAGTFVEAGAAHVASFAAVAAFQVKANAGLTRRGDIVGPITRLRHRRTPFRRTRRFPCGTPRTFHVRASRRMTTGSQVWCWLKERSPWPLGHERIPERCRHRQLW</sequence>